<dbReference type="Proteomes" id="UP000013782">
    <property type="component" value="Unassembled WGS sequence"/>
</dbReference>
<dbReference type="AlphaFoldDB" id="R2SDT0"/>
<evidence type="ECO:0000256" key="1">
    <source>
        <dbReference type="ARBA" id="ARBA00023015"/>
    </source>
</evidence>
<dbReference type="InterPro" id="IPR016943">
    <property type="entry name" value="UCP030050_HTH"/>
</dbReference>
<dbReference type="GO" id="GO:0043565">
    <property type="term" value="F:sequence-specific DNA binding"/>
    <property type="evidence" value="ECO:0007669"/>
    <property type="project" value="InterPro"/>
</dbReference>
<dbReference type="EMBL" id="AJAQ01000016">
    <property type="protein sequence ID" value="EOH93685.1"/>
    <property type="molecule type" value="Genomic_DNA"/>
</dbReference>
<dbReference type="PANTHER" id="PTHR43132">
    <property type="entry name" value="ARSENICAL RESISTANCE OPERON REPRESSOR ARSR-RELATED"/>
    <property type="match status" value="1"/>
</dbReference>
<dbReference type="SMART" id="SM00418">
    <property type="entry name" value="HTH_ARSR"/>
    <property type="match status" value="1"/>
</dbReference>
<feature type="domain" description="HTH arsR-type" evidence="4">
    <location>
        <begin position="1"/>
        <end position="95"/>
    </location>
</feature>
<sequence>MQLDISNDSLPVYEALASAVRLKIIQLLSSNKMSVKELATELGLSSAIVTMHVKKLETAGLISTDRLGRSKVSSLKVDSITVNFPKKIYTAYKTLSTAIPIGQYTNFSIKAPCGLATSEDFIGINDHPKYFMDPKRMNAQILWFTQGFIEYQIPNLLEEDQQLEMMEISMEIASEFPFSNNNWPSDITFSLNNKYLGTWTSPGDFSDIRGKNNPDWYPDNLNQYGLLKTIRILEHGTYMEGEPMSDTKITDFASPENQLWTLRIEVKEDAEHVGGCTIYGKHFGNHDQDIDLTLFYS</sequence>
<proteinExistence type="predicted"/>
<dbReference type="SUPFAM" id="SSF46785">
    <property type="entry name" value="Winged helix' DNA-binding domain"/>
    <property type="match status" value="1"/>
</dbReference>
<dbReference type="CDD" id="cd00090">
    <property type="entry name" value="HTH_ARSR"/>
    <property type="match status" value="1"/>
</dbReference>
<name>R2SDT0_9ENTE</name>
<dbReference type="PRINTS" id="PR00033">
    <property type="entry name" value="HTHASNC"/>
</dbReference>
<accession>R2SDT0</accession>
<dbReference type="HOGENOM" id="CLU_902760_0_0_9"/>
<gene>
    <name evidence="5" type="ORF">UAU_02381</name>
</gene>
<dbReference type="PROSITE" id="PS50987">
    <property type="entry name" value="HTH_ARSR_2"/>
    <property type="match status" value="1"/>
</dbReference>
<evidence type="ECO:0000259" key="4">
    <source>
        <dbReference type="PROSITE" id="PS50987"/>
    </source>
</evidence>
<evidence type="ECO:0000313" key="6">
    <source>
        <dbReference type="Proteomes" id="UP000013782"/>
    </source>
</evidence>
<keyword evidence="3" id="KW-0804">Transcription</keyword>
<dbReference type="InterPro" id="IPR036390">
    <property type="entry name" value="WH_DNA-bd_sf"/>
</dbReference>
<dbReference type="OrthoDB" id="9781958at2"/>
<dbReference type="RefSeq" id="WP_010757371.1">
    <property type="nucleotide sequence ID" value="NZ_ASWD01000001.1"/>
</dbReference>
<evidence type="ECO:0000256" key="2">
    <source>
        <dbReference type="ARBA" id="ARBA00023125"/>
    </source>
</evidence>
<protein>
    <submittedName>
        <fullName evidence="5">ArsR family transcriptional regulator</fullName>
    </submittedName>
</protein>
<keyword evidence="2" id="KW-0238">DNA-binding</keyword>
<dbReference type="eggNOG" id="COG4189">
    <property type="taxonomic scope" value="Bacteria"/>
</dbReference>
<dbReference type="PIRSF" id="PIRSF030050">
    <property type="entry name" value="UCP030050_HTH"/>
    <property type="match status" value="1"/>
</dbReference>
<comment type="caution">
    <text evidence="5">The sequence shown here is derived from an EMBL/GenBank/DDBJ whole genome shotgun (WGS) entry which is preliminary data.</text>
</comment>
<dbReference type="InterPro" id="IPR000485">
    <property type="entry name" value="AsnC-type_HTH_dom"/>
</dbReference>
<keyword evidence="1" id="KW-0805">Transcription regulation</keyword>
<dbReference type="GO" id="GO:0003700">
    <property type="term" value="F:DNA-binding transcription factor activity"/>
    <property type="evidence" value="ECO:0007669"/>
    <property type="project" value="InterPro"/>
</dbReference>
<reference evidence="5 6" key="1">
    <citation type="submission" date="2013-02" db="EMBL/GenBank/DDBJ databases">
        <title>The Genome Sequence of Enterococcus pallens BAA-351.</title>
        <authorList>
            <consortium name="The Broad Institute Genome Sequencing Platform"/>
            <consortium name="The Broad Institute Genome Sequencing Center for Infectious Disease"/>
            <person name="Earl A.M."/>
            <person name="Gilmore M.S."/>
            <person name="Lebreton F."/>
            <person name="Walker B."/>
            <person name="Young S.K."/>
            <person name="Zeng Q."/>
            <person name="Gargeya S."/>
            <person name="Fitzgerald M."/>
            <person name="Haas B."/>
            <person name="Abouelleil A."/>
            <person name="Alvarado L."/>
            <person name="Arachchi H.M."/>
            <person name="Berlin A.M."/>
            <person name="Chapman S.B."/>
            <person name="Dewar J."/>
            <person name="Goldberg J."/>
            <person name="Griggs A."/>
            <person name="Gujja S."/>
            <person name="Hansen M."/>
            <person name="Howarth C."/>
            <person name="Imamovic A."/>
            <person name="Larimer J."/>
            <person name="McCowan C."/>
            <person name="Murphy C."/>
            <person name="Neiman D."/>
            <person name="Pearson M."/>
            <person name="Priest M."/>
            <person name="Roberts A."/>
            <person name="Saif S."/>
            <person name="Shea T."/>
            <person name="Sisk P."/>
            <person name="Sykes S."/>
            <person name="Wortman J."/>
            <person name="Nusbaum C."/>
            <person name="Birren B."/>
        </authorList>
    </citation>
    <scope>NUCLEOTIDE SEQUENCE [LARGE SCALE GENOMIC DNA]</scope>
    <source>
        <strain evidence="5 6">ATCC BAA-351</strain>
    </source>
</reference>
<dbReference type="InterPro" id="IPR051011">
    <property type="entry name" value="Metal_resp_trans_reg"/>
</dbReference>
<organism evidence="5 6">
    <name type="scientific">Enterococcus pallens ATCC BAA-351</name>
    <dbReference type="NCBI Taxonomy" id="1158607"/>
    <lineage>
        <taxon>Bacteria</taxon>
        <taxon>Bacillati</taxon>
        <taxon>Bacillota</taxon>
        <taxon>Bacilli</taxon>
        <taxon>Lactobacillales</taxon>
        <taxon>Enterococcaceae</taxon>
        <taxon>Enterococcus</taxon>
    </lineage>
</organism>
<dbReference type="Pfam" id="PF01022">
    <property type="entry name" value="HTH_5"/>
    <property type="match status" value="1"/>
</dbReference>
<dbReference type="Gene3D" id="1.10.10.10">
    <property type="entry name" value="Winged helix-like DNA-binding domain superfamily/Winged helix DNA-binding domain"/>
    <property type="match status" value="1"/>
</dbReference>
<dbReference type="STRING" id="160454.RV10_GL001369"/>
<evidence type="ECO:0000313" key="5">
    <source>
        <dbReference type="EMBL" id="EOH93685.1"/>
    </source>
</evidence>
<dbReference type="PATRIC" id="fig|1158607.3.peg.2359"/>
<dbReference type="InterPro" id="IPR001845">
    <property type="entry name" value="HTH_ArsR_DNA-bd_dom"/>
</dbReference>
<dbReference type="PANTHER" id="PTHR43132:SF2">
    <property type="entry name" value="ARSENICAL RESISTANCE OPERON REPRESSOR ARSR-RELATED"/>
    <property type="match status" value="1"/>
</dbReference>
<evidence type="ECO:0000256" key="3">
    <source>
        <dbReference type="ARBA" id="ARBA00023163"/>
    </source>
</evidence>
<keyword evidence="6" id="KW-1185">Reference proteome</keyword>
<dbReference type="InterPro" id="IPR036388">
    <property type="entry name" value="WH-like_DNA-bd_sf"/>
</dbReference>
<dbReference type="InterPro" id="IPR011991">
    <property type="entry name" value="ArsR-like_HTH"/>
</dbReference>